<name>A0A3A1YAZ4_9GAMM</name>
<comment type="caution">
    <text evidence="1">The sequence shown here is derived from an EMBL/GenBank/DDBJ whole genome shotgun (WGS) entry which is preliminary data.</text>
</comment>
<evidence type="ECO:0000313" key="2">
    <source>
        <dbReference type="Proteomes" id="UP000265916"/>
    </source>
</evidence>
<organism evidence="1 2">
    <name type="scientific">Psittacicella hinzii</name>
    <dbReference type="NCBI Taxonomy" id="2028575"/>
    <lineage>
        <taxon>Bacteria</taxon>
        <taxon>Pseudomonadati</taxon>
        <taxon>Pseudomonadota</taxon>
        <taxon>Gammaproteobacteria</taxon>
        <taxon>Pasteurellales</taxon>
        <taxon>Psittacicellaceae</taxon>
        <taxon>Psittacicella</taxon>
    </lineage>
</organism>
<accession>A0A3A1YAZ4</accession>
<sequence>MTNKHKHSCGCNHDHHDHHDHHHSHHACACGGHHHEHAQQGCGCVCNHDHDHSHDHSHEHKHAHHGCGCNHDHDHEHHHHHHHEIEDLPPLTIGKLVSTFDYEDGEVIENLIAHVERLRSTEPVERLDSLIFRSKQFAIKEFVELYEKNFTQQDSFISAHYILGSIFVWSLANDPDRINFDQLLRLIFEGNAEADVKGINDEFLMACEKMRSLFHQEAVVNAETFVISNLWQTFIDMDHESRSDLFNLVAFQSDFSFGAYYAAGFISAMDKEFFAGKKRGDILENIDSLAVMGSIYQQIDETLLAYVVSNKDHIEDILNLNFDIKTAFPEMTIAATALSSLINFEAYSKGQEYPEDIFDYTSVYTFNWD</sequence>
<evidence type="ECO:0000313" key="1">
    <source>
        <dbReference type="EMBL" id="RIY34835.1"/>
    </source>
</evidence>
<dbReference type="RefSeq" id="WP_119532585.1">
    <property type="nucleotide sequence ID" value="NZ_JBHSSP010000013.1"/>
</dbReference>
<protein>
    <submittedName>
        <fullName evidence="1">Uncharacterized protein</fullName>
    </submittedName>
</protein>
<gene>
    <name evidence="1" type="ORF">CKF58_07595</name>
</gene>
<dbReference type="EMBL" id="NRJG01000169">
    <property type="protein sequence ID" value="RIY34835.1"/>
    <property type="molecule type" value="Genomic_DNA"/>
</dbReference>
<reference evidence="1 2" key="1">
    <citation type="submission" date="2017-08" db="EMBL/GenBank/DDBJ databases">
        <title>Reclassification of Bisgaard taxon 37 and 44.</title>
        <authorList>
            <person name="Christensen H."/>
        </authorList>
    </citation>
    <scope>NUCLEOTIDE SEQUENCE [LARGE SCALE GENOMIC DNA]</scope>
    <source>
        <strain evidence="1 2">111</strain>
    </source>
</reference>
<proteinExistence type="predicted"/>
<dbReference type="AlphaFoldDB" id="A0A3A1YAZ4"/>
<keyword evidence="2" id="KW-1185">Reference proteome</keyword>
<dbReference type="Proteomes" id="UP000265916">
    <property type="component" value="Unassembled WGS sequence"/>
</dbReference>